<dbReference type="EMBL" id="NCXO01000064">
    <property type="protein sequence ID" value="OSC26256.1"/>
    <property type="molecule type" value="Genomic_DNA"/>
</dbReference>
<reference evidence="1 2" key="1">
    <citation type="submission" date="2017-04" db="EMBL/GenBank/DDBJ databases">
        <title>The new phylogeny of genus Mycobacterium.</title>
        <authorList>
            <person name="Tortoli E."/>
            <person name="Trovato A."/>
            <person name="Cirillo D.M."/>
        </authorList>
    </citation>
    <scope>NUCLEOTIDE SEQUENCE [LARGE SCALE GENOMIC DNA]</scope>
    <source>
        <strain evidence="1 2">KCTC 19819</strain>
    </source>
</reference>
<accession>A0AA91PCG8</accession>
<evidence type="ECO:0000313" key="1">
    <source>
        <dbReference type="EMBL" id="OSC26256.1"/>
    </source>
</evidence>
<evidence type="ECO:0000313" key="2">
    <source>
        <dbReference type="Proteomes" id="UP000193577"/>
    </source>
</evidence>
<dbReference type="InterPro" id="IPR038468">
    <property type="entry name" value="MmpS_C"/>
</dbReference>
<name>A0AA91PCG8_9MYCO</name>
<comment type="caution">
    <text evidence="1">The sequence shown here is derived from an EMBL/GenBank/DDBJ whole genome shotgun (WGS) entry which is preliminary data.</text>
</comment>
<sequence length="109" mass="11790">MAMPAPADATQSLTYEVISSDIGRVDVEYVDRHGRELLIGVSLPWRLDLPLGDGSDPLIPHAQLRADWRTIAAPSRWVTVKISHAGGLLCQSTLDVGNVTCYGNTPHVS</sequence>
<organism evidence="1 2">
    <name type="scientific">Mycolicibacillus koreensis</name>
    <dbReference type="NCBI Taxonomy" id="1069220"/>
    <lineage>
        <taxon>Bacteria</taxon>
        <taxon>Bacillati</taxon>
        <taxon>Actinomycetota</taxon>
        <taxon>Actinomycetes</taxon>
        <taxon>Mycobacteriales</taxon>
        <taxon>Mycobacteriaceae</taxon>
        <taxon>Mycolicibacillus</taxon>
    </lineage>
</organism>
<keyword evidence="2" id="KW-1185">Reference proteome</keyword>
<protein>
    <submittedName>
        <fullName evidence="1">Uncharacterized protein</fullName>
    </submittedName>
</protein>
<gene>
    <name evidence="1" type="ORF">B8W67_18610</name>
</gene>
<dbReference type="Gene3D" id="2.60.40.2880">
    <property type="entry name" value="MmpS1-5, C-terminal soluble domain"/>
    <property type="match status" value="1"/>
</dbReference>
<dbReference type="Proteomes" id="UP000193577">
    <property type="component" value="Unassembled WGS sequence"/>
</dbReference>
<proteinExistence type="predicted"/>
<dbReference type="AlphaFoldDB" id="A0AA91PCG8"/>